<dbReference type="AlphaFoldDB" id="A0A418YUW6"/>
<organism evidence="2 3">
    <name type="scientific">Sphingobium terrigena</name>
    <dbReference type="NCBI Taxonomy" id="2304063"/>
    <lineage>
        <taxon>Bacteria</taxon>
        <taxon>Pseudomonadati</taxon>
        <taxon>Pseudomonadota</taxon>
        <taxon>Alphaproteobacteria</taxon>
        <taxon>Sphingomonadales</taxon>
        <taxon>Sphingomonadaceae</taxon>
        <taxon>Sphingobium</taxon>
    </lineage>
</organism>
<keyword evidence="3" id="KW-1185">Reference proteome</keyword>
<evidence type="ECO:0000259" key="1">
    <source>
        <dbReference type="Pfam" id="PF01850"/>
    </source>
</evidence>
<comment type="caution">
    <text evidence="2">The sequence shown here is derived from an EMBL/GenBank/DDBJ whole genome shotgun (WGS) entry which is preliminary data.</text>
</comment>
<proteinExistence type="predicted"/>
<dbReference type="SUPFAM" id="SSF88723">
    <property type="entry name" value="PIN domain-like"/>
    <property type="match status" value="1"/>
</dbReference>
<dbReference type="RefSeq" id="WP_119745044.1">
    <property type="nucleotide sequence ID" value="NZ_QVRA01000005.1"/>
</dbReference>
<evidence type="ECO:0000313" key="3">
    <source>
        <dbReference type="Proteomes" id="UP000283469"/>
    </source>
</evidence>
<reference evidence="2 3" key="1">
    <citation type="submission" date="2018-08" db="EMBL/GenBank/DDBJ databases">
        <title>Sphingobium sp. EO9.</title>
        <authorList>
            <person name="Park Y."/>
            <person name="Kim K.H."/>
            <person name="Jeon C.O."/>
        </authorList>
    </citation>
    <scope>NUCLEOTIDE SEQUENCE [LARGE SCALE GENOMIC DNA]</scope>
    <source>
        <strain evidence="2 3">EO9</strain>
    </source>
</reference>
<dbReference type="PANTHER" id="PTHR36173:SF2">
    <property type="entry name" value="RIBONUCLEASE VAPC16"/>
    <property type="match status" value="1"/>
</dbReference>
<protein>
    <submittedName>
        <fullName evidence="2">Type II toxin-antitoxin system VapC family toxin</fullName>
    </submittedName>
</protein>
<dbReference type="Proteomes" id="UP000283469">
    <property type="component" value="Unassembled WGS sequence"/>
</dbReference>
<dbReference type="InterPro" id="IPR029060">
    <property type="entry name" value="PIN-like_dom_sf"/>
</dbReference>
<name>A0A418YUW6_9SPHN</name>
<dbReference type="InterPro" id="IPR041705">
    <property type="entry name" value="PIN_Sll0205"/>
</dbReference>
<evidence type="ECO:0000313" key="2">
    <source>
        <dbReference type="EMBL" id="RJG55919.1"/>
    </source>
</evidence>
<sequence length="127" mass="14169">MKLLIDTHILIWWLEDSPRLGQKARFRLSNPQNVVLASVVSLWEITIKWRVGKMHLPGSAFADVLREQNVDLLAVTSAHVAAVEMLDFHHGDPFDHLILAQAQAEGATLMTNDRQMTAYGVPCIGIS</sequence>
<dbReference type="CDD" id="cd09872">
    <property type="entry name" value="PIN_Sll0205-like"/>
    <property type="match status" value="1"/>
</dbReference>
<dbReference type="InterPro" id="IPR002716">
    <property type="entry name" value="PIN_dom"/>
</dbReference>
<dbReference type="OrthoDB" id="9798990at2"/>
<dbReference type="Pfam" id="PF01850">
    <property type="entry name" value="PIN"/>
    <property type="match status" value="1"/>
</dbReference>
<dbReference type="Gene3D" id="3.40.50.1010">
    <property type="entry name" value="5'-nuclease"/>
    <property type="match status" value="1"/>
</dbReference>
<accession>A0A418YUW6</accession>
<dbReference type="InterPro" id="IPR052919">
    <property type="entry name" value="TA_system_RNase"/>
</dbReference>
<dbReference type="PANTHER" id="PTHR36173">
    <property type="entry name" value="RIBONUCLEASE VAPC16-RELATED"/>
    <property type="match status" value="1"/>
</dbReference>
<gene>
    <name evidence="2" type="ORF">D0Z70_07770</name>
</gene>
<dbReference type="EMBL" id="QVRA01000005">
    <property type="protein sequence ID" value="RJG55919.1"/>
    <property type="molecule type" value="Genomic_DNA"/>
</dbReference>
<feature type="domain" description="PIN" evidence="1">
    <location>
        <begin position="4"/>
        <end position="119"/>
    </location>
</feature>